<dbReference type="Gene3D" id="3.20.10.10">
    <property type="entry name" value="D-amino Acid Aminotransferase, subunit A, domain 2"/>
    <property type="match status" value="1"/>
</dbReference>
<protein>
    <submittedName>
        <fullName evidence="5">Branched-chain-amino-acid aminotransferase</fullName>
    </submittedName>
</protein>
<dbReference type="GO" id="GO:0009099">
    <property type="term" value="P:L-valine biosynthetic process"/>
    <property type="evidence" value="ECO:0007669"/>
    <property type="project" value="TreeGrafter"/>
</dbReference>
<dbReference type="PANTHER" id="PTHR11825">
    <property type="entry name" value="SUBGROUP IIII AMINOTRANSFERASE"/>
    <property type="match status" value="1"/>
</dbReference>
<dbReference type="GO" id="GO:0004084">
    <property type="term" value="F:branched-chain-amino-acid transaminase activity"/>
    <property type="evidence" value="ECO:0007669"/>
    <property type="project" value="InterPro"/>
</dbReference>
<dbReference type="GO" id="GO:0009098">
    <property type="term" value="P:L-leucine biosynthetic process"/>
    <property type="evidence" value="ECO:0007669"/>
    <property type="project" value="TreeGrafter"/>
</dbReference>
<proteinExistence type="evidence at transcript level"/>
<dbReference type="InterPro" id="IPR043132">
    <property type="entry name" value="BCAT-like_C"/>
</dbReference>
<comment type="cofactor">
    <cofactor evidence="1">
        <name>pyridoxal 5'-phosphate</name>
        <dbReference type="ChEBI" id="CHEBI:597326"/>
    </cofactor>
</comment>
<name>F1LIG7_ASCSU</name>
<dbReference type="AlphaFoldDB" id="F1LIG7"/>
<keyword evidence="3" id="KW-0663">Pyridoxal phosphate</keyword>
<evidence type="ECO:0000256" key="3">
    <source>
        <dbReference type="ARBA" id="ARBA00022898"/>
    </source>
</evidence>
<sequence>MLEMFGTGTAAVVTPIGKIVYKNKNTNRCEDLIIPTLEHKNNVMKRLYDSILNIQLGVTNRPGWTKVVC</sequence>
<evidence type="ECO:0000313" key="5">
    <source>
        <dbReference type="EMBL" id="ADY49921.1"/>
    </source>
</evidence>
<organism evidence="5">
    <name type="scientific">Ascaris suum</name>
    <name type="common">Pig roundworm</name>
    <name type="synonym">Ascaris lumbricoides</name>
    <dbReference type="NCBI Taxonomy" id="6253"/>
    <lineage>
        <taxon>Eukaryota</taxon>
        <taxon>Metazoa</taxon>
        <taxon>Ecdysozoa</taxon>
        <taxon>Nematoda</taxon>
        <taxon>Chromadorea</taxon>
        <taxon>Rhabditida</taxon>
        <taxon>Spirurina</taxon>
        <taxon>Ascaridomorpha</taxon>
        <taxon>Ascaridoidea</taxon>
        <taxon>Ascarididae</taxon>
        <taxon>Ascaris</taxon>
    </lineage>
</organism>
<keyword evidence="4" id="KW-0100">Branched-chain amino acid biosynthesis</keyword>
<feature type="non-terminal residue" evidence="5">
    <location>
        <position position="69"/>
    </location>
</feature>
<keyword evidence="4" id="KW-0028">Amino-acid biosynthesis</keyword>
<evidence type="ECO:0000256" key="2">
    <source>
        <dbReference type="ARBA" id="ARBA00009320"/>
    </source>
</evidence>
<evidence type="ECO:0000256" key="4">
    <source>
        <dbReference type="ARBA" id="ARBA00023304"/>
    </source>
</evidence>
<keyword evidence="5" id="KW-0808">Transferase</keyword>
<reference evidence="5" key="1">
    <citation type="journal article" date="2011" name="Genome Res.">
        <title>Deep small RNA sequencing from the nematode Ascaris reveals conservation, functional diversification, and novel developmental profiles.</title>
        <authorList>
            <person name="Wang J."/>
            <person name="Czech B."/>
            <person name="Crunk A."/>
            <person name="Wallace A."/>
            <person name="Mitreva M."/>
            <person name="Hannon G.J."/>
            <person name="Davis R.E."/>
        </authorList>
    </citation>
    <scope>NUCLEOTIDE SEQUENCE</scope>
</reference>
<dbReference type="GO" id="GO:0005739">
    <property type="term" value="C:mitochondrion"/>
    <property type="evidence" value="ECO:0007669"/>
    <property type="project" value="TreeGrafter"/>
</dbReference>
<dbReference type="SUPFAM" id="SSF56752">
    <property type="entry name" value="D-aminoacid aminotransferase-like PLP-dependent enzymes"/>
    <property type="match status" value="1"/>
</dbReference>
<dbReference type="EMBL" id="JI255157">
    <property type="protein sequence ID" value="ADY49921.1"/>
    <property type="molecule type" value="mRNA"/>
</dbReference>
<comment type="similarity">
    <text evidence="2">Belongs to the class-IV pyridoxal-phosphate-dependent aminotransferase family.</text>
</comment>
<dbReference type="InterPro" id="IPR005786">
    <property type="entry name" value="B_amino_transII"/>
</dbReference>
<accession>F1LIG7</accession>
<dbReference type="PANTHER" id="PTHR11825:SF44">
    <property type="entry name" value="BRANCHED-CHAIN-AMINO-ACID AMINOTRANSFERASE"/>
    <property type="match status" value="1"/>
</dbReference>
<dbReference type="InterPro" id="IPR036038">
    <property type="entry name" value="Aminotransferase-like"/>
</dbReference>
<evidence type="ECO:0000256" key="1">
    <source>
        <dbReference type="ARBA" id="ARBA00001933"/>
    </source>
</evidence>
<keyword evidence="5" id="KW-0032">Aminotransferase</keyword>